<proteinExistence type="predicted"/>
<dbReference type="GO" id="GO:0004674">
    <property type="term" value="F:protein serine/threonine kinase activity"/>
    <property type="evidence" value="ECO:0007669"/>
    <property type="project" value="TreeGrafter"/>
</dbReference>
<dbReference type="RefSeq" id="WP_096327293.1">
    <property type="nucleotide sequence ID" value="NZ_FOMX01000020.1"/>
</dbReference>
<dbReference type="Gene3D" id="3.30.200.20">
    <property type="entry name" value="Phosphorylase Kinase, domain 1"/>
    <property type="match status" value="1"/>
</dbReference>
<dbReference type="CDD" id="cd14014">
    <property type="entry name" value="STKc_PknB_like"/>
    <property type="match status" value="1"/>
</dbReference>
<keyword evidence="4 5" id="KW-0067">ATP-binding</keyword>
<organism evidence="8 9">
    <name type="scientific">Nannocystis exedens</name>
    <dbReference type="NCBI Taxonomy" id="54"/>
    <lineage>
        <taxon>Bacteria</taxon>
        <taxon>Pseudomonadati</taxon>
        <taxon>Myxococcota</taxon>
        <taxon>Polyangia</taxon>
        <taxon>Nannocystales</taxon>
        <taxon>Nannocystaceae</taxon>
        <taxon>Nannocystis</taxon>
    </lineage>
</organism>
<evidence type="ECO:0000313" key="9">
    <source>
        <dbReference type="Proteomes" id="UP000199400"/>
    </source>
</evidence>
<reference evidence="9" key="1">
    <citation type="submission" date="2016-10" db="EMBL/GenBank/DDBJ databases">
        <authorList>
            <person name="Varghese N."/>
            <person name="Submissions S."/>
        </authorList>
    </citation>
    <scope>NUCLEOTIDE SEQUENCE [LARGE SCALE GENOMIC DNA]</scope>
    <source>
        <strain evidence="9">ATCC 25963</strain>
    </source>
</reference>
<dbReference type="Proteomes" id="UP000199400">
    <property type="component" value="Unassembled WGS sequence"/>
</dbReference>
<keyword evidence="3 8" id="KW-0418">Kinase</keyword>
<dbReference type="PANTHER" id="PTHR43289:SF6">
    <property type="entry name" value="SERINE_THREONINE-PROTEIN KINASE NEKL-3"/>
    <property type="match status" value="1"/>
</dbReference>
<dbReference type="STRING" id="54.SAMN02745121_05641"/>
<name>A0A1I2DNK6_9BACT</name>
<keyword evidence="9" id="KW-1185">Reference proteome</keyword>
<dbReference type="InterPro" id="IPR000719">
    <property type="entry name" value="Prot_kinase_dom"/>
</dbReference>
<evidence type="ECO:0000313" key="8">
    <source>
        <dbReference type="EMBL" id="SFE82086.1"/>
    </source>
</evidence>
<dbReference type="EMBL" id="FOMX01000020">
    <property type="protein sequence ID" value="SFE82086.1"/>
    <property type="molecule type" value="Genomic_DNA"/>
</dbReference>
<evidence type="ECO:0000256" key="5">
    <source>
        <dbReference type="PROSITE-ProRule" id="PRU10141"/>
    </source>
</evidence>
<dbReference type="PANTHER" id="PTHR43289">
    <property type="entry name" value="MITOGEN-ACTIVATED PROTEIN KINASE KINASE KINASE 20-RELATED"/>
    <property type="match status" value="1"/>
</dbReference>
<dbReference type="GO" id="GO:0005524">
    <property type="term" value="F:ATP binding"/>
    <property type="evidence" value="ECO:0007669"/>
    <property type="project" value="UniProtKB-UniRule"/>
</dbReference>
<keyword evidence="1" id="KW-0808">Transferase</keyword>
<feature type="domain" description="Protein kinase" evidence="7">
    <location>
        <begin position="12"/>
        <end position="281"/>
    </location>
</feature>
<dbReference type="InterPro" id="IPR008266">
    <property type="entry name" value="Tyr_kinase_AS"/>
</dbReference>
<accession>A0A1I2DNK6</accession>
<dbReference type="Gene3D" id="1.10.510.10">
    <property type="entry name" value="Transferase(Phosphotransferase) domain 1"/>
    <property type="match status" value="1"/>
</dbReference>
<dbReference type="PROSITE" id="PS00109">
    <property type="entry name" value="PROTEIN_KINASE_TYR"/>
    <property type="match status" value="1"/>
</dbReference>
<sequence length="322" mass="34808">MSEPLPATLGPYRVVRRIGQGGMAEVLLGLRYGASGFEKQVALKLLRPEHRGRAEIERLLIAEAKIGARFSHPGLVHVHDLGLHFGAYFVVMDFVDGADLAALLARRPLPLPLALWLAEQVAHALAYVHALTDELGRPLGLVHRDVSPGNILVSRTGDIKLADFGIAKATALRDITWGRMVKGKFAYMSPEQVAGEAVTAASDQFALGVTLHELLLGRRPFDGPGPLATMENIRRMPLPDDPELAALPSPLPELLRRSMAKQPAERFVDLTELSLRLHAARRGFPPVGPGDVGRWVREALVTPETPESPPGGPPTLGLDTQG</sequence>
<dbReference type="PROSITE" id="PS50011">
    <property type="entry name" value="PROTEIN_KINASE_DOM"/>
    <property type="match status" value="1"/>
</dbReference>
<evidence type="ECO:0000256" key="6">
    <source>
        <dbReference type="SAM" id="MobiDB-lite"/>
    </source>
</evidence>
<dbReference type="AlphaFoldDB" id="A0A1I2DNK6"/>
<evidence type="ECO:0000259" key="7">
    <source>
        <dbReference type="PROSITE" id="PS50011"/>
    </source>
</evidence>
<evidence type="ECO:0000256" key="2">
    <source>
        <dbReference type="ARBA" id="ARBA00022741"/>
    </source>
</evidence>
<dbReference type="PROSITE" id="PS00107">
    <property type="entry name" value="PROTEIN_KINASE_ATP"/>
    <property type="match status" value="1"/>
</dbReference>
<dbReference type="InterPro" id="IPR017441">
    <property type="entry name" value="Protein_kinase_ATP_BS"/>
</dbReference>
<protein>
    <submittedName>
        <fullName evidence="8">Protein kinase domain-containing protein</fullName>
    </submittedName>
</protein>
<keyword evidence="2 5" id="KW-0547">Nucleotide-binding</keyword>
<dbReference type="SUPFAM" id="SSF56112">
    <property type="entry name" value="Protein kinase-like (PK-like)"/>
    <property type="match status" value="1"/>
</dbReference>
<evidence type="ECO:0000256" key="3">
    <source>
        <dbReference type="ARBA" id="ARBA00022777"/>
    </source>
</evidence>
<evidence type="ECO:0000256" key="1">
    <source>
        <dbReference type="ARBA" id="ARBA00022679"/>
    </source>
</evidence>
<evidence type="ECO:0000256" key="4">
    <source>
        <dbReference type="ARBA" id="ARBA00022840"/>
    </source>
</evidence>
<dbReference type="OrthoDB" id="9801841at2"/>
<gene>
    <name evidence="8" type="ORF">SAMN02745121_05641</name>
</gene>
<feature type="region of interest" description="Disordered" evidence="6">
    <location>
        <begin position="300"/>
        <end position="322"/>
    </location>
</feature>
<dbReference type="InterPro" id="IPR011009">
    <property type="entry name" value="Kinase-like_dom_sf"/>
</dbReference>
<dbReference type="Pfam" id="PF00069">
    <property type="entry name" value="Pkinase"/>
    <property type="match status" value="1"/>
</dbReference>
<feature type="binding site" evidence="5">
    <location>
        <position position="44"/>
    </location>
    <ligand>
        <name>ATP</name>
        <dbReference type="ChEBI" id="CHEBI:30616"/>
    </ligand>
</feature>